<dbReference type="AlphaFoldDB" id="A0A3R9M1L5"/>
<proteinExistence type="predicted"/>
<accession>A0A3R9M1L5</accession>
<keyword evidence="1" id="KW-0472">Membrane</keyword>
<dbReference type="EMBL" id="RWIS01000005">
    <property type="protein sequence ID" value="RSK33943.1"/>
    <property type="molecule type" value="Genomic_DNA"/>
</dbReference>
<gene>
    <name evidence="2" type="ORF">EI290_09565</name>
</gene>
<comment type="caution">
    <text evidence="2">The sequence shown here is derived from an EMBL/GenBank/DDBJ whole genome shotgun (WGS) entry which is preliminary data.</text>
</comment>
<evidence type="ECO:0000313" key="2">
    <source>
        <dbReference type="EMBL" id="RSK33943.1"/>
    </source>
</evidence>
<dbReference type="RefSeq" id="WP_125429093.1">
    <property type="nucleotide sequence ID" value="NZ_RWIS01000005.1"/>
</dbReference>
<keyword evidence="1" id="KW-0812">Transmembrane</keyword>
<keyword evidence="1" id="KW-1133">Transmembrane helix</keyword>
<protein>
    <submittedName>
        <fullName evidence="2">Uncharacterized protein</fullName>
    </submittedName>
</protein>
<name>A0A3R9M1L5_9BACT</name>
<evidence type="ECO:0000256" key="1">
    <source>
        <dbReference type="SAM" id="Phobius"/>
    </source>
</evidence>
<reference evidence="2 3" key="1">
    <citation type="submission" date="2018-12" db="EMBL/GenBank/DDBJ databases">
        <authorList>
            <person name="Feng G."/>
            <person name="Zhu H."/>
        </authorList>
    </citation>
    <scope>NUCLEOTIDE SEQUENCE [LARGE SCALE GENOMIC DNA]</scope>
    <source>
        <strain evidence="2 3">9PBR-2</strain>
    </source>
</reference>
<feature type="transmembrane region" description="Helical" evidence="1">
    <location>
        <begin position="12"/>
        <end position="36"/>
    </location>
</feature>
<sequence length="79" mass="8549">MRKLLRVASFLFYPVPYPYAGGYHFLVGSTLLWWLKYGAPASYTFGKVLAGGGIGLVAGALGCIVFGYLLARAEEKEAN</sequence>
<keyword evidence="3" id="KW-1185">Reference proteome</keyword>
<feature type="transmembrane region" description="Helical" evidence="1">
    <location>
        <begin position="48"/>
        <end position="71"/>
    </location>
</feature>
<organism evidence="2 3">
    <name type="scientific">Hymenobacter metallilatus</name>
    <dbReference type="NCBI Taxonomy" id="2493666"/>
    <lineage>
        <taxon>Bacteria</taxon>
        <taxon>Pseudomonadati</taxon>
        <taxon>Bacteroidota</taxon>
        <taxon>Cytophagia</taxon>
        <taxon>Cytophagales</taxon>
        <taxon>Hymenobacteraceae</taxon>
        <taxon>Hymenobacter</taxon>
    </lineage>
</organism>
<dbReference type="Proteomes" id="UP000280066">
    <property type="component" value="Unassembled WGS sequence"/>
</dbReference>
<dbReference type="OrthoDB" id="9975964at2"/>
<evidence type="ECO:0000313" key="3">
    <source>
        <dbReference type="Proteomes" id="UP000280066"/>
    </source>
</evidence>